<dbReference type="Proteomes" id="UP000033924">
    <property type="component" value="Unassembled WGS sequence"/>
</dbReference>
<evidence type="ECO:0000313" key="1">
    <source>
        <dbReference type="EMBL" id="AXF75296.1"/>
    </source>
</evidence>
<organism evidence="2 3">
    <name type="scientific">Erwinia tracheiphila</name>
    <dbReference type="NCBI Taxonomy" id="65700"/>
    <lineage>
        <taxon>Bacteria</taxon>
        <taxon>Pseudomonadati</taxon>
        <taxon>Pseudomonadota</taxon>
        <taxon>Gammaproteobacteria</taxon>
        <taxon>Enterobacterales</taxon>
        <taxon>Erwiniaceae</taxon>
        <taxon>Erwinia</taxon>
    </lineage>
</organism>
<gene>
    <name evidence="1" type="ORF">AV903_02950</name>
    <name evidence="2" type="ORF">SY86_01320</name>
</gene>
<dbReference type="RefSeq" id="WP_016191996.1">
    <property type="nucleotide sequence ID" value="NZ_CP013970.1"/>
</dbReference>
<name>A0A0M2KLH3_9GAMM</name>
<evidence type="ECO:0000313" key="3">
    <source>
        <dbReference type="Proteomes" id="UP000033924"/>
    </source>
</evidence>
<dbReference type="Proteomes" id="UP000264980">
    <property type="component" value="Chromosome"/>
</dbReference>
<evidence type="ECO:0000313" key="4">
    <source>
        <dbReference type="Proteomes" id="UP000264980"/>
    </source>
</evidence>
<dbReference type="STRING" id="65700.SY86_01320"/>
<protein>
    <submittedName>
        <fullName evidence="2">Uncharacterized protein</fullName>
    </submittedName>
</protein>
<reference evidence="2 3" key="1">
    <citation type="submission" date="2015-01" db="EMBL/GenBank/DDBJ databases">
        <title>Erwinia tracheiphila.</title>
        <authorList>
            <person name="Shapiro L.R."/>
        </authorList>
    </citation>
    <scope>NUCLEOTIDE SEQUENCE [LARGE SCALE GENOMIC DNA]</scope>
    <source>
        <strain evidence="2 3">BuffGH</strain>
    </source>
</reference>
<dbReference type="AlphaFoldDB" id="A0A0M2KLH3"/>
<keyword evidence="3" id="KW-1185">Reference proteome</keyword>
<proteinExistence type="predicted"/>
<reference evidence="1 4" key="2">
    <citation type="submission" date="2016-01" db="EMBL/GenBank/DDBJ databases">
        <authorList>
            <person name="Oliw E.H."/>
        </authorList>
    </citation>
    <scope>NUCLEOTIDE SEQUENCE [LARGE SCALE GENOMIC DNA]</scope>
    <source>
        <strain evidence="1 4">MDcuke</strain>
    </source>
</reference>
<dbReference type="EMBL" id="JXNU01000001">
    <property type="protein sequence ID" value="KKF38167.1"/>
    <property type="molecule type" value="Genomic_DNA"/>
</dbReference>
<dbReference type="EMBL" id="CP013970">
    <property type="protein sequence ID" value="AXF75296.1"/>
    <property type="molecule type" value="Genomic_DNA"/>
</dbReference>
<accession>A0A0M2KLH3</accession>
<dbReference type="PATRIC" id="fig|65700.7.peg.324"/>
<sequence length="140" mass="15816">MSIPEKFYIRESSGQMKYLNYLFNFDALTPSYSGIHTFTLVPSEEGYFICGFEGLMCARYDSTQERIVNLNLADKSKIADEDSALWLIDENSDGTVIIRNKKNPDLVWMSFRGELPFSRAVVAPADSGDVNQLLRIEAAD</sequence>
<evidence type="ECO:0000313" key="2">
    <source>
        <dbReference type="EMBL" id="KKF38167.1"/>
    </source>
</evidence>